<organism evidence="1 2">
    <name type="scientific">Nitzschia inconspicua</name>
    <dbReference type="NCBI Taxonomy" id="303405"/>
    <lineage>
        <taxon>Eukaryota</taxon>
        <taxon>Sar</taxon>
        <taxon>Stramenopiles</taxon>
        <taxon>Ochrophyta</taxon>
        <taxon>Bacillariophyta</taxon>
        <taxon>Bacillariophyceae</taxon>
        <taxon>Bacillariophycidae</taxon>
        <taxon>Bacillariales</taxon>
        <taxon>Bacillariaceae</taxon>
        <taxon>Nitzschia</taxon>
    </lineage>
</organism>
<keyword evidence="2" id="KW-1185">Reference proteome</keyword>
<reference evidence="1" key="2">
    <citation type="submission" date="2021-04" db="EMBL/GenBank/DDBJ databases">
        <authorList>
            <person name="Podell S."/>
        </authorList>
    </citation>
    <scope>NUCLEOTIDE SEQUENCE</scope>
    <source>
        <strain evidence="1">Hildebrandi</strain>
    </source>
</reference>
<accession>A0A9K3KP54</accession>
<reference evidence="1" key="1">
    <citation type="journal article" date="2021" name="Sci. Rep.">
        <title>Diploid genomic architecture of Nitzschia inconspicua, an elite biomass production diatom.</title>
        <authorList>
            <person name="Oliver A."/>
            <person name="Podell S."/>
            <person name="Pinowska A."/>
            <person name="Traller J.C."/>
            <person name="Smith S.R."/>
            <person name="McClure R."/>
            <person name="Beliaev A."/>
            <person name="Bohutskyi P."/>
            <person name="Hill E.A."/>
            <person name="Rabines A."/>
            <person name="Zheng H."/>
            <person name="Allen L.Z."/>
            <person name="Kuo A."/>
            <person name="Grigoriev I.V."/>
            <person name="Allen A.E."/>
            <person name="Hazlebeck D."/>
            <person name="Allen E.E."/>
        </authorList>
    </citation>
    <scope>NUCLEOTIDE SEQUENCE</scope>
    <source>
        <strain evidence="1">Hildebrandi</strain>
    </source>
</reference>
<comment type="caution">
    <text evidence="1">The sequence shown here is derived from an EMBL/GenBank/DDBJ whole genome shotgun (WGS) entry which is preliminary data.</text>
</comment>
<gene>
    <name evidence="1" type="ORF">IV203_016020</name>
</gene>
<dbReference type="Proteomes" id="UP000693970">
    <property type="component" value="Unassembled WGS sequence"/>
</dbReference>
<sequence>MDPEMKWDILLDPGEPLRPSPTPRNSILPLCLSIPDGHKFQVRASRKVLHSPTVDQRLPHYGYCPLKPPFHPAQIRQTRLYLQVHTIADLGTAGGTHVDRAFIHGETTVTSSTSAKELEITQHRPDSALPWNQWKRACDL</sequence>
<proteinExistence type="predicted"/>
<dbReference type="EMBL" id="JAGRRH010000020">
    <property type="protein sequence ID" value="KAG7347315.1"/>
    <property type="molecule type" value="Genomic_DNA"/>
</dbReference>
<dbReference type="AlphaFoldDB" id="A0A9K3KP54"/>
<name>A0A9K3KP54_9STRA</name>
<evidence type="ECO:0000313" key="1">
    <source>
        <dbReference type="EMBL" id="KAG7347315.1"/>
    </source>
</evidence>
<protein>
    <submittedName>
        <fullName evidence="1">Uncharacterized protein</fullName>
    </submittedName>
</protein>
<evidence type="ECO:0000313" key="2">
    <source>
        <dbReference type="Proteomes" id="UP000693970"/>
    </source>
</evidence>
<dbReference type="OrthoDB" id="57370at2759"/>